<keyword evidence="2" id="KW-1185">Reference proteome</keyword>
<evidence type="ECO:0000313" key="2">
    <source>
        <dbReference type="Proteomes" id="UP000650424"/>
    </source>
</evidence>
<protein>
    <submittedName>
        <fullName evidence="1">Uncharacterized protein</fullName>
    </submittedName>
</protein>
<accession>A0ABR6ZMA7</accession>
<dbReference type="Proteomes" id="UP000650424">
    <property type="component" value="Unassembled WGS sequence"/>
</dbReference>
<proteinExistence type="predicted"/>
<reference evidence="1 2" key="1">
    <citation type="submission" date="2020-08" db="EMBL/GenBank/DDBJ databases">
        <title>Novel species isolated from subtropical streams in China.</title>
        <authorList>
            <person name="Lu H."/>
        </authorList>
    </citation>
    <scope>NUCLEOTIDE SEQUENCE [LARGE SCALE GENOMIC DNA]</scope>
    <source>
        <strain evidence="1 2">CY18W</strain>
    </source>
</reference>
<sequence>MYEVEIIRFQPVHIKQEFSFSSAVEATKVALELDDETSFIVIADIRGNACWGEFLVWRSEGRALVRLNEHREHFASYRDISAIQTSDVSFLDDDGSVFDIPLANTVSVESAKEALLHWLLTGEATIALLWS</sequence>
<dbReference type="EMBL" id="JACOGF010000002">
    <property type="protein sequence ID" value="MBC3916929.1"/>
    <property type="molecule type" value="Genomic_DNA"/>
</dbReference>
<organism evidence="1 2">
    <name type="scientific">Undibacterium hunanense</name>
    <dbReference type="NCBI Taxonomy" id="2762292"/>
    <lineage>
        <taxon>Bacteria</taxon>
        <taxon>Pseudomonadati</taxon>
        <taxon>Pseudomonadota</taxon>
        <taxon>Betaproteobacteria</taxon>
        <taxon>Burkholderiales</taxon>
        <taxon>Oxalobacteraceae</taxon>
        <taxon>Undibacterium</taxon>
    </lineage>
</organism>
<dbReference type="RefSeq" id="WP_186946155.1">
    <property type="nucleotide sequence ID" value="NZ_JACOGF010000002.1"/>
</dbReference>
<gene>
    <name evidence="1" type="ORF">H8L32_05520</name>
</gene>
<name>A0ABR6ZMA7_9BURK</name>
<evidence type="ECO:0000313" key="1">
    <source>
        <dbReference type="EMBL" id="MBC3916929.1"/>
    </source>
</evidence>
<comment type="caution">
    <text evidence="1">The sequence shown here is derived from an EMBL/GenBank/DDBJ whole genome shotgun (WGS) entry which is preliminary data.</text>
</comment>